<dbReference type="AlphaFoldDB" id="A0A0E9PRY2"/>
<accession>A0A0E9PRY2</accession>
<organism evidence="1">
    <name type="scientific">Anguilla anguilla</name>
    <name type="common">European freshwater eel</name>
    <name type="synonym">Muraena anguilla</name>
    <dbReference type="NCBI Taxonomy" id="7936"/>
    <lineage>
        <taxon>Eukaryota</taxon>
        <taxon>Metazoa</taxon>
        <taxon>Chordata</taxon>
        <taxon>Craniata</taxon>
        <taxon>Vertebrata</taxon>
        <taxon>Euteleostomi</taxon>
        <taxon>Actinopterygii</taxon>
        <taxon>Neopterygii</taxon>
        <taxon>Teleostei</taxon>
        <taxon>Anguilliformes</taxon>
        <taxon>Anguillidae</taxon>
        <taxon>Anguilla</taxon>
    </lineage>
</organism>
<reference evidence="1" key="2">
    <citation type="journal article" date="2015" name="Fish Shellfish Immunol.">
        <title>Early steps in the European eel (Anguilla anguilla)-Vibrio vulnificus interaction in the gills: Role of the RtxA13 toxin.</title>
        <authorList>
            <person name="Callol A."/>
            <person name="Pajuelo D."/>
            <person name="Ebbesson L."/>
            <person name="Teles M."/>
            <person name="MacKenzie S."/>
            <person name="Amaro C."/>
        </authorList>
    </citation>
    <scope>NUCLEOTIDE SEQUENCE</scope>
</reference>
<reference evidence="1" key="1">
    <citation type="submission" date="2014-11" db="EMBL/GenBank/DDBJ databases">
        <authorList>
            <person name="Amaro Gonzalez C."/>
        </authorList>
    </citation>
    <scope>NUCLEOTIDE SEQUENCE</scope>
</reference>
<protein>
    <submittedName>
        <fullName evidence="1">Uncharacterized protein</fullName>
    </submittedName>
</protein>
<proteinExistence type="predicted"/>
<name>A0A0E9PRY2_ANGAN</name>
<sequence>MEPTQLYSIPFVREYKRLSRHVSDEQSYYNKDANTVK</sequence>
<dbReference type="EMBL" id="GBXM01101201">
    <property type="protein sequence ID" value="JAH07376.1"/>
    <property type="molecule type" value="Transcribed_RNA"/>
</dbReference>
<evidence type="ECO:0000313" key="1">
    <source>
        <dbReference type="EMBL" id="JAH07376.1"/>
    </source>
</evidence>